<dbReference type="RefSeq" id="WP_142084669.1">
    <property type="nucleotide sequence ID" value="NZ_VFPV01000003.1"/>
</dbReference>
<protein>
    <submittedName>
        <fullName evidence="2">Uncharacterized protein</fullName>
    </submittedName>
</protein>
<gene>
    <name evidence="2" type="ORF">BDD18_3455</name>
</gene>
<evidence type="ECO:0000313" key="2">
    <source>
        <dbReference type="EMBL" id="TQN01487.1"/>
    </source>
</evidence>
<feature type="region of interest" description="Disordered" evidence="1">
    <location>
        <begin position="1"/>
        <end position="28"/>
    </location>
</feature>
<organism evidence="2 3">
    <name type="scientific">Acidovorax temperans</name>
    <dbReference type="NCBI Taxonomy" id="80878"/>
    <lineage>
        <taxon>Bacteria</taxon>
        <taxon>Pseudomonadati</taxon>
        <taxon>Pseudomonadota</taxon>
        <taxon>Betaproteobacteria</taxon>
        <taxon>Burkholderiales</taxon>
        <taxon>Comamonadaceae</taxon>
        <taxon>Acidovorax</taxon>
    </lineage>
</organism>
<name>A0A543L2D4_9BURK</name>
<evidence type="ECO:0000313" key="3">
    <source>
        <dbReference type="Proteomes" id="UP000316993"/>
    </source>
</evidence>
<feature type="compositionally biased region" description="Low complexity" evidence="1">
    <location>
        <begin position="19"/>
        <end position="28"/>
    </location>
</feature>
<dbReference type="Proteomes" id="UP000316993">
    <property type="component" value="Unassembled WGS sequence"/>
</dbReference>
<dbReference type="AlphaFoldDB" id="A0A543L2D4"/>
<evidence type="ECO:0000256" key="1">
    <source>
        <dbReference type="SAM" id="MobiDB-lite"/>
    </source>
</evidence>
<dbReference type="EMBL" id="VFPV01000003">
    <property type="protein sequence ID" value="TQN01487.1"/>
    <property type="molecule type" value="Genomic_DNA"/>
</dbReference>
<sequence>MASHFDPTTPDAPSGTTPEAASPATQALPAAEALDPAAQRLRHLFRRLDAEGQTHVLKKALFEYRGIELP</sequence>
<accession>A0A543L2D4</accession>
<comment type="caution">
    <text evidence="2">The sequence shown here is derived from an EMBL/GenBank/DDBJ whole genome shotgun (WGS) entry which is preliminary data.</text>
</comment>
<proteinExistence type="predicted"/>
<reference evidence="2 3" key="1">
    <citation type="submission" date="2019-06" db="EMBL/GenBank/DDBJ databases">
        <title>Genomic Encyclopedia of Archaeal and Bacterial Type Strains, Phase II (KMG-II): from individual species to whole genera.</title>
        <authorList>
            <person name="Goeker M."/>
        </authorList>
    </citation>
    <scope>NUCLEOTIDE SEQUENCE [LARGE SCALE GENOMIC DNA]</scope>
    <source>
        <strain evidence="2 3">DSM 7270</strain>
    </source>
</reference>